<dbReference type="InterPro" id="IPR052669">
    <property type="entry name" value="SL1/TIF-IB_Component"/>
</dbReference>
<gene>
    <name evidence="1" type="ORF">HNY73_002905</name>
</gene>
<keyword evidence="2" id="KW-1185">Reference proteome</keyword>
<dbReference type="EMBL" id="JABXBU010000002">
    <property type="protein sequence ID" value="KAF8795003.1"/>
    <property type="molecule type" value="Genomic_DNA"/>
</dbReference>
<dbReference type="AlphaFoldDB" id="A0A8T0G1F1"/>
<accession>A0A8T0G1F1</accession>
<dbReference type="PANTHER" id="PTHR32122">
    <property type="entry name" value="TATA BOX-BINDING PROTEIN ASSOCIATED FACTOR RNA POLYMERASE I SUBUNIT A"/>
    <property type="match status" value="1"/>
</dbReference>
<dbReference type="InterPro" id="IPR039495">
    <property type="entry name" value="TAF1A"/>
</dbReference>
<reference evidence="1" key="1">
    <citation type="journal article" date="2020" name="bioRxiv">
        <title>Chromosome-level reference genome of the European wasp spider Argiope bruennichi: a resource for studies on range expansion and evolutionary adaptation.</title>
        <authorList>
            <person name="Sheffer M.M."/>
            <person name="Hoppe A."/>
            <person name="Krehenwinkel H."/>
            <person name="Uhl G."/>
            <person name="Kuss A.W."/>
            <person name="Jensen L."/>
            <person name="Jensen C."/>
            <person name="Gillespie R.G."/>
            <person name="Hoff K.J."/>
            <person name="Prost S."/>
        </authorList>
    </citation>
    <scope>NUCLEOTIDE SEQUENCE</scope>
</reference>
<organism evidence="1 2">
    <name type="scientific">Argiope bruennichi</name>
    <name type="common">Wasp spider</name>
    <name type="synonym">Aranea bruennichi</name>
    <dbReference type="NCBI Taxonomy" id="94029"/>
    <lineage>
        <taxon>Eukaryota</taxon>
        <taxon>Metazoa</taxon>
        <taxon>Ecdysozoa</taxon>
        <taxon>Arthropoda</taxon>
        <taxon>Chelicerata</taxon>
        <taxon>Arachnida</taxon>
        <taxon>Araneae</taxon>
        <taxon>Araneomorphae</taxon>
        <taxon>Entelegynae</taxon>
        <taxon>Araneoidea</taxon>
        <taxon>Araneidae</taxon>
        <taxon>Argiope</taxon>
    </lineage>
</organism>
<protein>
    <submittedName>
        <fullName evidence="1">TATA box-binding protein-associated factor like protein</fullName>
    </submittedName>
</protein>
<dbReference type="GO" id="GO:0000120">
    <property type="term" value="C:RNA polymerase I transcription regulator complex"/>
    <property type="evidence" value="ECO:0007669"/>
    <property type="project" value="InterPro"/>
</dbReference>
<evidence type="ECO:0000313" key="1">
    <source>
        <dbReference type="EMBL" id="KAF8795003.1"/>
    </source>
</evidence>
<proteinExistence type="predicted"/>
<dbReference type="PANTHER" id="PTHR32122:SF1">
    <property type="entry name" value="TATA BOX-BINDING PROTEIN-ASSOCIATED FACTOR RNA POLYMERASE I SUBUNIT A"/>
    <property type="match status" value="1"/>
</dbReference>
<dbReference type="Pfam" id="PF14929">
    <property type="entry name" value="TAF1_subA"/>
    <property type="match status" value="1"/>
</dbReference>
<dbReference type="GO" id="GO:0006360">
    <property type="term" value="P:transcription by RNA polymerase I"/>
    <property type="evidence" value="ECO:0007669"/>
    <property type="project" value="InterPro"/>
</dbReference>
<dbReference type="Proteomes" id="UP000807504">
    <property type="component" value="Unassembled WGS sequence"/>
</dbReference>
<comment type="caution">
    <text evidence="1">The sequence shown here is derived from an EMBL/GenBank/DDBJ whole genome shotgun (WGS) entry which is preliminary data.</text>
</comment>
<reference evidence="1" key="2">
    <citation type="submission" date="2020-06" db="EMBL/GenBank/DDBJ databases">
        <authorList>
            <person name="Sheffer M."/>
        </authorList>
    </citation>
    <scope>NUCLEOTIDE SEQUENCE</scope>
</reference>
<name>A0A8T0G1F1_ARGBR</name>
<evidence type="ECO:0000313" key="2">
    <source>
        <dbReference type="Proteomes" id="UP000807504"/>
    </source>
</evidence>
<sequence length="415" mass="48385">MTKAVASVEILPKVLEVLNLIVTAIDTPTKKSKGKLKFDAYSYAAAEIHEYSNVHTVGKKCVELVNQSICSQRYEQAAKLLCILCGDSTVYENFLFKATMVILENLQLCDKDEVIYRFLKEIQNLAFVNKKETVLEYIQCGIRNNFSNLSSKLKGFNFVKKLRKHSTIDPLFEAYAAYIDYRTYLHADEVFPNSERQASQASQISMEGVITKFKSLIRIPGDWDIFVLKLVEMLETNGKVEEIGDILYDYAKCNPNHLNGHIYLCEYLRKHDPDSEILTDHLKIIAELCPSDERVLLLIEKWNAYDDELRECLKLIFMFLDYPSNGKNIEPWKILSNLLDQAKSKITKEEMIKHYWQSRSSSWHWMYFNPPQVHNVTQEDFFLISIKTSILSYFDKNHQYIKEIQLKFPKCQIFL</sequence>